<dbReference type="InterPro" id="IPR006612">
    <property type="entry name" value="THAP_Znf"/>
</dbReference>
<evidence type="ECO:0000256" key="1">
    <source>
        <dbReference type="ARBA" id="ARBA00022723"/>
    </source>
</evidence>
<keyword evidence="4 5" id="KW-0238">DNA-binding</keyword>
<keyword evidence="6" id="KW-0175">Coiled coil</keyword>
<feature type="region of interest" description="Disordered" evidence="7">
    <location>
        <begin position="86"/>
        <end position="126"/>
    </location>
</feature>
<dbReference type="Pfam" id="PF21788">
    <property type="entry name" value="TNP-like_GBD"/>
    <property type="match status" value="1"/>
</dbReference>
<feature type="domain" description="THAP-type" evidence="8">
    <location>
        <begin position="1"/>
        <end position="79"/>
    </location>
</feature>
<dbReference type="InterPro" id="IPR038441">
    <property type="entry name" value="THAP_Znf_sf"/>
</dbReference>
<evidence type="ECO:0000313" key="10">
    <source>
        <dbReference type="Proteomes" id="UP001152888"/>
    </source>
</evidence>
<protein>
    <recommendedName>
        <fullName evidence="8">THAP-type domain-containing protein</fullName>
    </recommendedName>
</protein>
<dbReference type="PANTHER" id="PTHR47696:SF1">
    <property type="entry name" value="THAP DOMAIN-CONTAINING PROTEIN 2"/>
    <property type="match status" value="1"/>
</dbReference>
<feature type="coiled-coil region" evidence="6">
    <location>
        <begin position="138"/>
        <end position="172"/>
    </location>
</feature>
<reference evidence="9" key="1">
    <citation type="submission" date="2022-03" db="EMBL/GenBank/DDBJ databases">
        <authorList>
            <person name="Sayadi A."/>
        </authorList>
    </citation>
    <scope>NUCLEOTIDE SEQUENCE</scope>
</reference>
<proteinExistence type="predicted"/>
<keyword evidence="1" id="KW-0479">Metal-binding</keyword>
<dbReference type="SMART" id="SM00980">
    <property type="entry name" value="THAP"/>
    <property type="match status" value="1"/>
</dbReference>
<dbReference type="InterPro" id="IPR021896">
    <property type="entry name" value="THAP9-like_HTH"/>
</dbReference>
<keyword evidence="3" id="KW-0862">Zinc</keyword>
<dbReference type="PANTHER" id="PTHR47696">
    <property type="entry name" value="THAP DOMAIN-CONTAINING PROTEIN 2"/>
    <property type="match status" value="1"/>
</dbReference>
<feature type="compositionally biased region" description="Basic residues" evidence="7">
    <location>
        <begin position="86"/>
        <end position="98"/>
    </location>
</feature>
<organism evidence="9 10">
    <name type="scientific">Acanthoscelides obtectus</name>
    <name type="common">Bean weevil</name>
    <name type="synonym">Bruchus obtectus</name>
    <dbReference type="NCBI Taxonomy" id="200917"/>
    <lineage>
        <taxon>Eukaryota</taxon>
        <taxon>Metazoa</taxon>
        <taxon>Ecdysozoa</taxon>
        <taxon>Arthropoda</taxon>
        <taxon>Hexapoda</taxon>
        <taxon>Insecta</taxon>
        <taxon>Pterygota</taxon>
        <taxon>Neoptera</taxon>
        <taxon>Endopterygota</taxon>
        <taxon>Coleoptera</taxon>
        <taxon>Polyphaga</taxon>
        <taxon>Cucujiformia</taxon>
        <taxon>Chrysomeloidea</taxon>
        <taxon>Chrysomelidae</taxon>
        <taxon>Bruchinae</taxon>
        <taxon>Bruchini</taxon>
        <taxon>Acanthoscelides</taxon>
    </lineage>
</organism>
<dbReference type="InterPro" id="IPR048366">
    <property type="entry name" value="TNP-like_GBD"/>
</dbReference>
<feature type="compositionally biased region" description="Polar residues" evidence="7">
    <location>
        <begin position="100"/>
        <end position="109"/>
    </location>
</feature>
<sequence length="525" mass="60701">MVLCSAFGCKNRSDNKVPGITRFPLKDPTRNGMWLKNMHLADWFPTKNSRICSKHFEIHAFYKVGNRTSLLDDAVPTIFDELPKHLQSKVTKRPHPRSRQLITPTASTSRKNDPPQEDPDTPRKKHLRRQLFAERVKSQEKSREIKVLNQRVRRLKRHIVSLKQVVKALKQNNLVSSESSVLLENMPEITKELQKRKLGKKHQYSPELRKFAITLCFFSPRGYDYVRNAFETCLPHRSTIGKWFETINAEPGFSSEAINVLKKNVEYSDKPVLLSLIIDEMSIRKHLEWDGRKFHGYVNYGIDLEDDSNIMTKEVFVMMIVNINGTWKLPLGYFLCIQLVSATGARVVSLTFDGAPSNIAMANTLGTNNSYDSLKTHFSLDGDNIYVFYDPSHMIKLIRNAFGERKLLIDDNGNFIKWEFIEKLEKLQESEGLHLGNKLRKAHLNFFKQKMKVRLAGQLLSASVADALCYCEKQLNLEEFKECQATAKFINIINNYFDILNSRSLIPPGYKKSMHSKYRFNKNLH</sequence>
<evidence type="ECO:0000256" key="5">
    <source>
        <dbReference type="PROSITE-ProRule" id="PRU00309"/>
    </source>
</evidence>
<dbReference type="Pfam" id="PF12017">
    <property type="entry name" value="Tnp_P_element"/>
    <property type="match status" value="1"/>
</dbReference>
<dbReference type="Gene3D" id="6.20.210.20">
    <property type="entry name" value="THAP domain"/>
    <property type="match status" value="1"/>
</dbReference>
<dbReference type="SMART" id="SM00692">
    <property type="entry name" value="DM3"/>
    <property type="match status" value="1"/>
</dbReference>
<evidence type="ECO:0000313" key="9">
    <source>
        <dbReference type="EMBL" id="CAH2016461.1"/>
    </source>
</evidence>
<dbReference type="OrthoDB" id="10070386at2759"/>
<dbReference type="Pfam" id="PF05485">
    <property type="entry name" value="THAP"/>
    <property type="match status" value="1"/>
</dbReference>
<evidence type="ECO:0000256" key="7">
    <source>
        <dbReference type="SAM" id="MobiDB-lite"/>
    </source>
</evidence>
<evidence type="ECO:0000256" key="4">
    <source>
        <dbReference type="ARBA" id="ARBA00023125"/>
    </source>
</evidence>
<dbReference type="EMBL" id="CAKOFQ010008906">
    <property type="protein sequence ID" value="CAH2016461.1"/>
    <property type="molecule type" value="Genomic_DNA"/>
</dbReference>
<dbReference type="Pfam" id="PF21787">
    <property type="entry name" value="TNP-like_RNaseH_N"/>
    <property type="match status" value="1"/>
</dbReference>
<dbReference type="PROSITE" id="PS50950">
    <property type="entry name" value="ZF_THAP"/>
    <property type="match status" value="1"/>
</dbReference>
<keyword evidence="2 5" id="KW-0863">Zinc-finger</keyword>
<evidence type="ECO:0000256" key="3">
    <source>
        <dbReference type="ARBA" id="ARBA00022833"/>
    </source>
</evidence>
<name>A0A9P0QBC4_ACAOB</name>
<accession>A0A9P0QBC4</accession>
<dbReference type="AlphaFoldDB" id="A0A9P0QBC4"/>
<comment type="caution">
    <text evidence="9">The sequence shown here is derived from an EMBL/GenBank/DDBJ whole genome shotgun (WGS) entry which is preliminary data.</text>
</comment>
<evidence type="ECO:0000259" key="8">
    <source>
        <dbReference type="PROSITE" id="PS50950"/>
    </source>
</evidence>
<gene>
    <name evidence="9" type="ORF">ACAOBT_LOCUS35380</name>
</gene>
<keyword evidence="10" id="KW-1185">Reference proteome</keyword>
<dbReference type="InterPro" id="IPR026521">
    <property type="entry name" value="THAP2"/>
</dbReference>
<evidence type="ECO:0000256" key="6">
    <source>
        <dbReference type="SAM" id="Coils"/>
    </source>
</evidence>
<dbReference type="InterPro" id="IPR048365">
    <property type="entry name" value="TNP-like_RNaseH_N"/>
</dbReference>
<dbReference type="GO" id="GO:0008270">
    <property type="term" value="F:zinc ion binding"/>
    <property type="evidence" value="ECO:0007669"/>
    <property type="project" value="UniProtKB-KW"/>
</dbReference>
<dbReference type="Proteomes" id="UP001152888">
    <property type="component" value="Unassembled WGS sequence"/>
</dbReference>
<evidence type="ECO:0000256" key="2">
    <source>
        <dbReference type="ARBA" id="ARBA00022771"/>
    </source>
</evidence>
<dbReference type="SUPFAM" id="SSF57716">
    <property type="entry name" value="Glucocorticoid receptor-like (DNA-binding domain)"/>
    <property type="match status" value="1"/>
</dbReference>
<dbReference type="GO" id="GO:0003677">
    <property type="term" value="F:DNA binding"/>
    <property type="evidence" value="ECO:0007669"/>
    <property type="project" value="UniProtKB-UniRule"/>
</dbReference>